<dbReference type="AlphaFoldDB" id="W2C4D1"/>
<dbReference type="Proteomes" id="UP000018837">
    <property type="component" value="Unassembled WGS sequence"/>
</dbReference>
<organism evidence="1 2">
    <name type="scientific">Tannerella sp. oral taxon BU063 isolate Cell 2</name>
    <dbReference type="NCBI Taxonomy" id="1411148"/>
    <lineage>
        <taxon>Bacteria</taxon>
        <taxon>Pseudomonadati</taxon>
        <taxon>Bacteroidota</taxon>
        <taxon>Bacteroidia</taxon>
        <taxon>Bacteroidales</taxon>
        <taxon>Tannerellaceae</taxon>
        <taxon>Tannerella</taxon>
    </lineage>
</organism>
<proteinExistence type="predicted"/>
<protein>
    <submittedName>
        <fullName evidence="1">Uncharacterized protein</fullName>
    </submittedName>
</protein>
<evidence type="ECO:0000313" key="2">
    <source>
        <dbReference type="Proteomes" id="UP000018837"/>
    </source>
</evidence>
<gene>
    <name evidence="1" type="ORF">N425_06730</name>
</gene>
<comment type="caution">
    <text evidence="1">The sequence shown here is derived from an EMBL/GenBank/DDBJ whole genome shotgun (WGS) entry which is preliminary data.</text>
</comment>
<reference evidence="1 2" key="1">
    <citation type="submission" date="2013-11" db="EMBL/GenBank/DDBJ databases">
        <title>Single cell genomics of uncultured Tannerella BU063 (oral taxon 286).</title>
        <authorList>
            <person name="Beall C.J."/>
            <person name="Campbell A.G."/>
            <person name="Griffen A.L."/>
            <person name="Podar M."/>
            <person name="Leys E.J."/>
        </authorList>
    </citation>
    <scope>NUCLEOTIDE SEQUENCE [LARGE SCALE GENOMIC DNA]</scope>
    <source>
        <strain evidence="1">Cell 2</strain>
    </source>
</reference>
<name>W2C4D1_9BACT</name>
<accession>W2C4D1</accession>
<sequence length="88" mass="10190">MGIKNVPPNLQPTRIGKSDPWAFPSLEGWIMGRMQYAPTLLEGRKNHPWAFSLLARRARGGYFCDLSLLIFSDHYPQTYFSFLVFRNP</sequence>
<evidence type="ECO:0000313" key="1">
    <source>
        <dbReference type="EMBL" id="ETK02010.1"/>
    </source>
</evidence>
<dbReference type="EMBL" id="AYUF01000423">
    <property type="protein sequence ID" value="ETK02010.1"/>
    <property type="molecule type" value="Genomic_DNA"/>
</dbReference>